<dbReference type="Pfam" id="PF12671">
    <property type="entry name" value="Amidase_6"/>
    <property type="match status" value="1"/>
</dbReference>
<comment type="caution">
    <text evidence="3">The sequence shown here is derived from an EMBL/GenBank/DDBJ whole genome shotgun (WGS) entry which is preliminary data.</text>
</comment>
<dbReference type="RefSeq" id="WP_181380217.1">
    <property type="nucleotide sequence ID" value="NZ_QGDI01000002.1"/>
</dbReference>
<dbReference type="InterPro" id="IPR024301">
    <property type="entry name" value="Amidase_6"/>
</dbReference>
<feature type="signal peptide" evidence="1">
    <location>
        <begin position="1"/>
        <end position="27"/>
    </location>
</feature>
<keyword evidence="1" id="KW-0732">Signal</keyword>
<dbReference type="EMBL" id="QGDI01000002">
    <property type="protein sequence ID" value="PWJ14656.1"/>
    <property type="molecule type" value="Genomic_DNA"/>
</dbReference>
<dbReference type="Proteomes" id="UP000245720">
    <property type="component" value="Unassembled WGS sequence"/>
</dbReference>
<evidence type="ECO:0000256" key="1">
    <source>
        <dbReference type="SAM" id="SignalP"/>
    </source>
</evidence>
<reference evidence="3 4" key="1">
    <citation type="submission" date="2018-05" db="EMBL/GenBank/DDBJ databases">
        <title>The Hungate 1000. A catalogue of reference genomes from the rumen microbiome.</title>
        <authorList>
            <person name="Kelly W."/>
        </authorList>
    </citation>
    <scope>NUCLEOTIDE SEQUENCE [LARGE SCALE GENOMIC DNA]</scope>
    <source>
        <strain evidence="3 4">SAb67</strain>
    </source>
</reference>
<evidence type="ECO:0000259" key="2">
    <source>
        <dbReference type="Pfam" id="PF12671"/>
    </source>
</evidence>
<protein>
    <submittedName>
        <fullName evidence="3">Putative amidase-like protein</fullName>
    </submittedName>
</protein>
<gene>
    <name evidence="3" type="ORF">IE37_00641</name>
</gene>
<evidence type="ECO:0000313" key="3">
    <source>
        <dbReference type="EMBL" id="PWJ14656.1"/>
    </source>
</evidence>
<name>A0A315Y3A7_RUMFL</name>
<proteinExistence type="predicted"/>
<feature type="chain" id="PRO_5016356613" evidence="1">
    <location>
        <begin position="28"/>
        <end position="259"/>
    </location>
</feature>
<evidence type="ECO:0000313" key="4">
    <source>
        <dbReference type="Proteomes" id="UP000245720"/>
    </source>
</evidence>
<sequence>MKTIFKASLLAVATSLMLTANYTSAFAAHSSNSSAYYDVKKAGDYVLAFCGANEAGYTMPKTRDCKINEVFCKMGADCTNYVSQALYYGGYKMEGSPSITFRIKNRIWGSNCGYYDDDEWFYYKLKDNFDVSHDTWSSTWSRVEGKKEAGLYNYLTRKSWFNDPLCSCDSNLEYCDDFAKKYNVKRGDIIQIDFSSDGSYDHSTFVWCTEPEIRLCYHSNYVWAKKLSEIEKSLNNGAQKPSYRVIHTTDHAKTTSRIW</sequence>
<organism evidence="3 4">
    <name type="scientific">Ruminococcus flavefaciens</name>
    <dbReference type="NCBI Taxonomy" id="1265"/>
    <lineage>
        <taxon>Bacteria</taxon>
        <taxon>Bacillati</taxon>
        <taxon>Bacillota</taxon>
        <taxon>Clostridia</taxon>
        <taxon>Eubacteriales</taxon>
        <taxon>Oscillospiraceae</taxon>
        <taxon>Ruminococcus</taxon>
    </lineage>
</organism>
<dbReference type="AlphaFoldDB" id="A0A315Y3A7"/>
<accession>A0A315Y3A7</accession>
<feature type="domain" description="Putative amidase" evidence="2">
    <location>
        <begin position="37"/>
        <end position="207"/>
    </location>
</feature>